<dbReference type="SUPFAM" id="SSF161098">
    <property type="entry name" value="MetI-like"/>
    <property type="match status" value="1"/>
</dbReference>
<proteinExistence type="inferred from homology"/>
<dbReference type="InterPro" id="IPR035906">
    <property type="entry name" value="MetI-like_sf"/>
</dbReference>
<evidence type="ECO:0000313" key="9">
    <source>
        <dbReference type="EMBL" id="OAB45656.1"/>
    </source>
</evidence>
<comment type="caution">
    <text evidence="9">The sequence shown here is derived from an EMBL/GenBank/DDBJ whole genome shotgun (WGS) entry which is preliminary data.</text>
</comment>
<gene>
    <name evidence="9" type="ORF">PBAT_12120</name>
</gene>
<dbReference type="Gene3D" id="1.10.3720.10">
    <property type="entry name" value="MetI-like"/>
    <property type="match status" value="1"/>
</dbReference>
<evidence type="ECO:0000256" key="5">
    <source>
        <dbReference type="ARBA" id="ARBA00022989"/>
    </source>
</evidence>
<feature type="transmembrane region" description="Helical" evidence="7">
    <location>
        <begin position="80"/>
        <end position="99"/>
    </location>
</feature>
<keyword evidence="2 7" id="KW-0813">Transport</keyword>
<reference evidence="9 10" key="1">
    <citation type="submission" date="2016-03" db="EMBL/GenBank/DDBJ databases">
        <title>Draft genome sequence of Paenibacillus antarcticus CECT 5836.</title>
        <authorList>
            <person name="Shin S.-K."/>
            <person name="Yi H."/>
        </authorList>
    </citation>
    <scope>NUCLEOTIDE SEQUENCE [LARGE SCALE GENOMIC DNA]</scope>
    <source>
        <strain evidence="9 10">CECT 5836</strain>
    </source>
</reference>
<dbReference type="Proteomes" id="UP000077355">
    <property type="component" value="Unassembled WGS sequence"/>
</dbReference>
<accession>A0A168NCS6</accession>
<evidence type="ECO:0000256" key="3">
    <source>
        <dbReference type="ARBA" id="ARBA00022475"/>
    </source>
</evidence>
<evidence type="ECO:0000256" key="6">
    <source>
        <dbReference type="ARBA" id="ARBA00023136"/>
    </source>
</evidence>
<sequence length="281" mass="31448">MSGRKTKRIIRLSLSYLTLIIMVIGAIYPALWVIMGSVRPGKSLYSKTLIPDQFTLDHYRELFTSKSYLFGQWYMNTLKISIASMLIGIVLTLLTSYAVSRFRFRGRQTALSIVLILGMFPGFMSMIAIFLLLKEFRMLDTHLALIIVYAAGAPLLGTFVAKGFLDTIPRSLDEAARIDGASNFKIFTRIILPLSRPMITYMALTQFVGPWVDFIFAKMVLRSKEQWTVAVGLYEMVSSNTNSNFTIFAAGAVMIAVPITILFMFLQRLLVEGLTSGASKG</sequence>
<comment type="similarity">
    <text evidence="7">Belongs to the binding-protein-dependent transport system permease family.</text>
</comment>
<dbReference type="GO" id="GO:0042956">
    <property type="term" value="P:maltodextrin transmembrane transport"/>
    <property type="evidence" value="ECO:0007669"/>
    <property type="project" value="TreeGrafter"/>
</dbReference>
<dbReference type="PANTHER" id="PTHR32243:SF34">
    <property type="entry name" value="GALACTOOLIGOSACCHARIDES TRANSPORT SYSTEM PERMEASE PROTEIN GANQ"/>
    <property type="match status" value="1"/>
</dbReference>
<feature type="transmembrane region" description="Helical" evidence="7">
    <location>
        <begin position="111"/>
        <end position="133"/>
    </location>
</feature>
<evidence type="ECO:0000256" key="7">
    <source>
        <dbReference type="RuleBase" id="RU363032"/>
    </source>
</evidence>
<keyword evidence="5 7" id="KW-1133">Transmembrane helix</keyword>
<dbReference type="RefSeq" id="WP_068649880.1">
    <property type="nucleotide sequence ID" value="NZ_CP043611.1"/>
</dbReference>
<keyword evidence="6 7" id="KW-0472">Membrane</keyword>
<dbReference type="PROSITE" id="PS50928">
    <property type="entry name" value="ABC_TM1"/>
    <property type="match status" value="1"/>
</dbReference>
<feature type="domain" description="ABC transmembrane type-1" evidence="8">
    <location>
        <begin position="74"/>
        <end position="266"/>
    </location>
</feature>
<name>A0A168NCS6_9BACL</name>
<dbReference type="AlphaFoldDB" id="A0A168NCS6"/>
<keyword evidence="10" id="KW-1185">Reference proteome</keyword>
<evidence type="ECO:0000313" key="10">
    <source>
        <dbReference type="Proteomes" id="UP000077355"/>
    </source>
</evidence>
<keyword evidence="3" id="KW-1003">Cell membrane</keyword>
<keyword evidence="4 7" id="KW-0812">Transmembrane</keyword>
<organism evidence="9 10">
    <name type="scientific">Paenibacillus antarcticus</name>
    <dbReference type="NCBI Taxonomy" id="253703"/>
    <lineage>
        <taxon>Bacteria</taxon>
        <taxon>Bacillati</taxon>
        <taxon>Bacillota</taxon>
        <taxon>Bacilli</taxon>
        <taxon>Bacillales</taxon>
        <taxon>Paenibacillaceae</taxon>
        <taxon>Paenibacillus</taxon>
    </lineage>
</organism>
<dbReference type="PANTHER" id="PTHR32243">
    <property type="entry name" value="MALTOSE TRANSPORT SYSTEM PERMEASE-RELATED"/>
    <property type="match status" value="1"/>
</dbReference>
<dbReference type="GO" id="GO:0015423">
    <property type="term" value="F:ABC-type maltose transporter activity"/>
    <property type="evidence" value="ECO:0007669"/>
    <property type="project" value="TreeGrafter"/>
</dbReference>
<dbReference type="OrthoDB" id="9794684at2"/>
<dbReference type="InterPro" id="IPR000515">
    <property type="entry name" value="MetI-like"/>
</dbReference>
<feature type="transmembrane region" description="Helical" evidence="7">
    <location>
        <begin position="245"/>
        <end position="266"/>
    </location>
</feature>
<feature type="transmembrane region" description="Helical" evidence="7">
    <location>
        <begin position="12"/>
        <end position="35"/>
    </location>
</feature>
<comment type="subcellular location">
    <subcellularLocation>
        <location evidence="1 7">Cell membrane</location>
        <topology evidence="1 7">Multi-pass membrane protein</topology>
    </subcellularLocation>
</comment>
<dbReference type="CDD" id="cd06261">
    <property type="entry name" value="TM_PBP2"/>
    <property type="match status" value="1"/>
</dbReference>
<evidence type="ECO:0000256" key="1">
    <source>
        <dbReference type="ARBA" id="ARBA00004651"/>
    </source>
</evidence>
<dbReference type="InterPro" id="IPR050901">
    <property type="entry name" value="BP-dep_ABC_trans_perm"/>
</dbReference>
<evidence type="ECO:0000256" key="2">
    <source>
        <dbReference type="ARBA" id="ARBA00022448"/>
    </source>
</evidence>
<evidence type="ECO:0000256" key="4">
    <source>
        <dbReference type="ARBA" id="ARBA00022692"/>
    </source>
</evidence>
<feature type="transmembrane region" description="Helical" evidence="7">
    <location>
        <begin position="186"/>
        <end position="204"/>
    </location>
</feature>
<dbReference type="EMBL" id="LVJI01000016">
    <property type="protein sequence ID" value="OAB45656.1"/>
    <property type="molecule type" value="Genomic_DNA"/>
</dbReference>
<dbReference type="Pfam" id="PF00528">
    <property type="entry name" value="BPD_transp_1"/>
    <property type="match status" value="1"/>
</dbReference>
<protein>
    <submittedName>
        <fullName evidence="9">Sugar ABC transporter permease</fullName>
    </submittedName>
</protein>
<dbReference type="GO" id="GO:0005886">
    <property type="term" value="C:plasma membrane"/>
    <property type="evidence" value="ECO:0007669"/>
    <property type="project" value="UniProtKB-SubCell"/>
</dbReference>
<evidence type="ECO:0000259" key="8">
    <source>
        <dbReference type="PROSITE" id="PS50928"/>
    </source>
</evidence>
<feature type="transmembrane region" description="Helical" evidence="7">
    <location>
        <begin position="145"/>
        <end position="165"/>
    </location>
</feature>